<dbReference type="Gene3D" id="3.40.190.10">
    <property type="entry name" value="Periplasmic binding protein-like II"/>
    <property type="match status" value="1"/>
</dbReference>
<comment type="caution">
    <text evidence="7">The sequence shown here is derived from an EMBL/GenBank/DDBJ whole genome shotgun (WGS) entry which is preliminary data.</text>
</comment>
<feature type="signal peptide" evidence="6">
    <location>
        <begin position="1"/>
        <end position="23"/>
    </location>
</feature>
<dbReference type="PROSITE" id="PS51257">
    <property type="entry name" value="PROKAR_LIPOPROTEIN"/>
    <property type="match status" value="1"/>
</dbReference>
<name>A0ABW2SQ00_9ACTO</name>
<keyword evidence="2 6" id="KW-0732">Signal</keyword>
<evidence type="ECO:0000256" key="2">
    <source>
        <dbReference type="ARBA" id="ARBA00022729"/>
    </source>
</evidence>
<evidence type="ECO:0000313" key="8">
    <source>
        <dbReference type="Proteomes" id="UP001596527"/>
    </source>
</evidence>
<evidence type="ECO:0000256" key="4">
    <source>
        <dbReference type="ARBA" id="ARBA00023139"/>
    </source>
</evidence>
<keyword evidence="4" id="KW-0564">Palmitate</keyword>
<sequence length="434" mass="45935">MRKRACKAGAVAAASLLAATGMAGCSDADASGSAGASTVTWSTWGTPDELAVFQQFNTEFESRHPDITIDFQPVSSYSDYQSKLSTQLTSHTAPDVFYVGDDNIAAMVDNDVLAPLNDRLSAADSAISSDDFSEDIYRVASRDGQIYGLPNDVNPDAFWYDKTALAAAGITEDPAELAREGKWTTGAFFDMVDKLKAAGLDGAAFWNYWSTTDSIMVSQGGTVYDDSGQYVADKDQTSVDALQKWADEFASGSLIVADELPSGSDSDTLFVTHKLGFLVQGRYTVSTVEGAGLSMDDYDVVGWPTPDGAEGSGGVASSFLAINKEAKDADAAYTFFEEFLSKDGQTLRLKDSGNALPSISGIDSIVTDSAKPANVAALISMRDKGFANFPTEAAVPDLSNSISTDIMLPLYQGTTSAQDALDATAQLVAEQVEK</sequence>
<organism evidence="7 8">
    <name type="scientific">Schaalia naturae</name>
    <dbReference type="NCBI Taxonomy" id="635203"/>
    <lineage>
        <taxon>Bacteria</taxon>
        <taxon>Bacillati</taxon>
        <taxon>Actinomycetota</taxon>
        <taxon>Actinomycetes</taxon>
        <taxon>Actinomycetales</taxon>
        <taxon>Actinomycetaceae</taxon>
        <taxon>Schaalia</taxon>
    </lineage>
</organism>
<proteinExistence type="predicted"/>
<evidence type="ECO:0000256" key="5">
    <source>
        <dbReference type="ARBA" id="ARBA00023288"/>
    </source>
</evidence>
<evidence type="ECO:0000313" key="7">
    <source>
        <dbReference type="EMBL" id="MFC7581658.1"/>
    </source>
</evidence>
<evidence type="ECO:0000256" key="6">
    <source>
        <dbReference type="SAM" id="SignalP"/>
    </source>
</evidence>
<accession>A0ABW2SQ00</accession>
<evidence type="ECO:0000256" key="3">
    <source>
        <dbReference type="ARBA" id="ARBA00023136"/>
    </source>
</evidence>
<protein>
    <submittedName>
        <fullName evidence="7">ABC transporter substrate-binding protein</fullName>
    </submittedName>
</protein>
<dbReference type="SUPFAM" id="SSF53850">
    <property type="entry name" value="Periplasmic binding protein-like II"/>
    <property type="match status" value="1"/>
</dbReference>
<dbReference type="InterPro" id="IPR006059">
    <property type="entry name" value="SBP"/>
</dbReference>
<keyword evidence="1" id="KW-1003">Cell membrane</keyword>
<dbReference type="RefSeq" id="WP_380975150.1">
    <property type="nucleotide sequence ID" value="NZ_JBHTEF010000001.1"/>
</dbReference>
<keyword evidence="5" id="KW-0449">Lipoprotein</keyword>
<dbReference type="Proteomes" id="UP001596527">
    <property type="component" value="Unassembled WGS sequence"/>
</dbReference>
<dbReference type="InterPro" id="IPR050490">
    <property type="entry name" value="Bact_solute-bd_prot1"/>
</dbReference>
<keyword evidence="3" id="KW-0472">Membrane</keyword>
<evidence type="ECO:0000256" key="1">
    <source>
        <dbReference type="ARBA" id="ARBA00022475"/>
    </source>
</evidence>
<gene>
    <name evidence="7" type="ORF">ACFQWG_10680</name>
</gene>
<feature type="chain" id="PRO_5045575348" evidence="6">
    <location>
        <begin position="24"/>
        <end position="434"/>
    </location>
</feature>
<dbReference type="PANTHER" id="PTHR43649:SF33">
    <property type="entry name" value="POLYGALACTURONAN_RHAMNOGALACTURONAN-BINDING PROTEIN YTCQ"/>
    <property type="match status" value="1"/>
</dbReference>
<reference evidence="8" key="1">
    <citation type="journal article" date="2019" name="Int. J. Syst. Evol. Microbiol.">
        <title>The Global Catalogue of Microorganisms (GCM) 10K type strain sequencing project: providing services to taxonomists for standard genome sequencing and annotation.</title>
        <authorList>
            <consortium name="The Broad Institute Genomics Platform"/>
            <consortium name="The Broad Institute Genome Sequencing Center for Infectious Disease"/>
            <person name="Wu L."/>
            <person name="Ma J."/>
        </authorList>
    </citation>
    <scope>NUCLEOTIDE SEQUENCE [LARGE SCALE GENOMIC DNA]</scope>
    <source>
        <strain evidence="8">CCUG 56698</strain>
    </source>
</reference>
<keyword evidence="8" id="KW-1185">Reference proteome</keyword>
<dbReference type="CDD" id="cd13585">
    <property type="entry name" value="PBP2_TMBP_like"/>
    <property type="match status" value="1"/>
</dbReference>
<dbReference type="Pfam" id="PF01547">
    <property type="entry name" value="SBP_bac_1"/>
    <property type="match status" value="1"/>
</dbReference>
<dbReference type="PANTHER" id="PTHR43649">
    <property type="entry name" value="ARABINOSE-BINDING PROTEIN-RELATED"/>
    <property type="match status" value="1"/>
</dbReference>
<dbReference type="EMBL" id="JBHTEF010000001">
    <property type="protein sequence ID" value="MFC7581658.1"/>
    <property type="molecule type" value="Genomic_DNA"/>
</dbReference>